<dbReference type="InterPro" id="IPR024930">
    <property type="entry name" value="Skp_dom_sf"/>
</dbReference>
<dbReference type="Gene3D" id="3.30.910.20">
    <property type="entry name" value="Skp domain"/>
    <property type="match status" value="1"/>
</dbReference>
<keyword evidence="3" id="KW-0175">Coiled coil</keyword>
<dbReference type="PANTHER" id="PTHR35089">
    <property type="entry name" value="CHAPERONE PROTEIN SKP"/>
    <property type="match status" value="1"/>
</dbReference>
<accession>A0ABT7SLR8</accession>
<dbReference type="Pfam" id="PF03938">
    <property type="entry name" value="OmpH"/>
    <property type="match status" value="1"/>
</dbReference>
<dbReference type="Proteomes" id="UP001241056">
    <property type="component" value="Unassembled WGS sequence"/>
</dbReference>
<keyword evidence="6" id="KW-1185">Reference proteome</keyword>
<feature type="coiled-coil region" evidence="3">
    <location>
        <begin position="84"/>
        <end position="115"/>
    </location>
</feature>
<gene>
    <name evidence="5" type="ORF">QEZ41_02445</name>
</gene>
<proteinExistence type="inferred from homology"/>
<evidence type="ECO:0000313" key="6">
    <source>
        <dbReference type="Proteomes" id="UP001241056"/>
    </source>
</evidence>
<dbReference type="EMBL" id="JAUCDY010000002">
    <property type="protein sequence ID" value="MDM7857140.1"/>
    <property type="molecule type" value="Genomic_DNA"/>
</dbReference>
<name>A0ABT7SLR8_9GAMM</name>
<keyword evidence="2 4" id="KW-0732">Signal</keyword>
<evidence type="ECO:0000256" key="2">
    <source>
        <dbReference type="ARBA" id="ARBA00022729"/>
    </source>
</evidence>
<comment type="similarity">
    <text evidence="1">Belongs to the Skp family.</text>
</comment>
<dbReference type="SUPFAM" id="SSF111384">
    <property type="entry name" value="OmpH-like"/>
    <property type="match status" value="1"/>
</dbReference>
<dbReference type="InterPro" id="IPR005632">
    <property type="entry name" value="Chaperone_Skp"/>
</dbReference>
<feature type="signal peptide" evidence="4">
    <location>
        <begin position="1"/>
        <end position="21"/>
    </location>
</feature>
<sequence>MRKLIQLAVFASLIISGAAHAELKIAVLDVQMALMESDAAKKYETQHEKEFGAQFEKIKTLENDTLKLQQRLQKDGEKMQQAEYERLELDYKQKVREVQIKSQEFNEARAKAEQDFLQGIKPKLDKAIEEVLKSGNYDLVIDRAAVVDVSPKLDITLRVVERLNQMR</sequence>
<evidence type="ECO:0000256" key="1">
    <source>
        <dbReference type="ARBA" id="ARBA00009091"/>
    </source>
</evidence>
<evidence type="ECO:0000313" key="5">
    <source>
        <dbReference type="EMBL" id="MDM7857140.1"/>
    </source>
</evidence>
<dbReference type="SMART" id="SM00935">
    <property type="entry name" value="OmpH"/>
    <property type="match status" value="1"/>
</dbReference>
<evidence type="ECO:0000256" key="3">
    <source>
        <dbReference type="SAM" id="Coils"/>
    </source>
</evidence>
<evidence type="ECO:0000256" key="4">
    <source>
        <dbReference type="SAM" id="SignalP"/>
    </source>
</evidence>
<feature type="chain" id="PRO_5046115995" evidence="4">
    <location>
        <begin position="22"/>
        <end position="167"/>
    </location>
</feature>
<protein>
    <submittedName>
        <fullName evidence="5">OmpH family outer membrane protein</fullName>
    </submittedName>
</protein>
<comment type="caution">
    <text evidence="5">The sequence shown here is derived from an EMBL/GenBank/DDBJ whole genome shotgun (WGS) entry which is preliminary data.</text>
</comment>
<organism evidence="5 6">
    <name type="scientific">Thiopseudomonas acetoxidans</name>
    <dbReference type="NCBI Taxonomy" id="3041622"/>
    <lineage>
        <taxon>Bacteria</taxon>
        <taxon>Pseudomonadati</taxon>
        <taxon>Pseudomonadota</taxon>
        <taxon>Gammaproteobacteria</taxon>
        <taxon>Pseudomonadales</taxon>
        <taxon>Pseudomonadaceae</taxon>
        <taxon>Thiopseudomonas</taxon>
    </lineage>
</organism>
<dbReference type="PANTHER" id="PTHR35089:SF1">
    <property type="entry name" value="CHAPERONE PROTEIN SKP"/>
    <property type="match status" value="1"/>
</dbReference>
<reference evidence="5 6" key="1">
    <citation type="submission" date="2023-06" db="EMBL/GenBank/DDBJ databases">
        <title>Thiopseudomonas sp. CY1220 draft genome sequence.</title>
        <authorList>
            <person name="Zhao G."/>
            <person name="An M."/>
        </authorList>
    </citation>
    <scope>NUCLEOTIDE SEQUENCE [LARGE SCALE GENOMIC DNA]</scope>
    <source>
        <strain evidence="5 6">CY1220</strain>
    </source>
</reference>
<dbReference type="RefSeq" id="WP_289409794.1">
    <property type="nucleotide sequence ID" value="NZ_JAUCDY010000002.1"/>
</dbReference>